<dbReference type="EMBL" id="JABBGI010000001">
    <property type="protein sequence ID" value="NML68423.1"/>
    <property type="molecule type" value="Genomic_DNA"/>
</dbReference>
<dbReference type="AlphaFoldDB" id="A0A7Y0AJE1"/>
<reference evidence="2 3" key="1">
    <citation type="submission" date="2020-04" db="EMBL/GenBank/DDBJ databases">
        <title>Chryseobacterium sp. RP-3-3 sp. nov., isolated from Jeju soil.</title>
        <authorList>
            <person name="Dahal R.H."/>
        </authorList>
    </citation>
    <scope>NUCLEOTIDE SEQUENCE [LARGE SCALE GENOMIC DNA]</scope>
    <source>
        <strain evidence="2 3">RP-3-3</strain>
    </source>
</reference>
<evidence type="ECO:0000313" key="2">
    <source>
        <dbReference type="EMBL" id="NML68423.1"/>
    </source>
</evidence>
<keyword evidence="3" id="KW-1185">Reference proteome</keyword>
<evidence type="ECO:0000313" key="3">
    <source>
        <dbReference type="Proteomes" id="UP000544054"/>
    </source>
</evidence>
<gene>
    <name evidence="2" type="ORF">HHL23_01200</name>
</gene>
<dbReference type="Proteomes" id="UP000544054">
    <property type="component" value="Unassembled WGS sequence"/>
</dbReference>
<evidence type="ECO:0000259" key="1">
    <source>
        <dbReference type="Pfam" id="PF20545"/>
    </source>
</evidence>
<feature type="domain" description="DUF6759" evidence="1">
    <location>
        <begin position="150"/>
        <end position="240"/>
    </location>
</feature>
<dbReference type="InterPro" id="IPR046647">
    <property type="entry name" value="DUF6759"/>
</dbReference>
<protein>
    <recommendedName>
        <fullName evidence="1">DUF6759 domain-containing protein</fullName>
    </recommendedName>
</protein>
<organism evidence="2 3">
    <name type="scientific">Chryseobacterium antibioticum</name>
    <dbReference type="NCBI Taxonomy" id="2728847"/>
    <lineage>
        <taxon>Bacteria</taxon>
        <taxon>Pseudomonadati</taxon>
        <taxon>Bacteroidota</taxon>
        <taxon>Flavobacteriia</taxon>
        <taxon>Flavobacteriales</taxon>
        <taxon>Weeksellaceae</taxon>
        <taxon>Chryseobacterium group</taxon>
        <taxon>Chryseobacterium</taxon>
    </lineage>
</organism>
<dbReference type="Pfam" id="PF20545">
    <property type="entry name" value="DUF6759"/>
    <property type="match status" value="1"/>
</dbReference>
<sequence>MKKIFLLIFLCIFTLGFSQKKKKSKSKAVVEKETVIIYTEQDAEASKEARVIAGFLKQNPGHAKSDYFKRKLIDMIMADNSPEAKPTIKPISKEKIEKIVQNNELNSGKTMASNTATKVAATAKPERTVGYASVGSAKNAGTSSKAEPSAEAKRTAAMLTHLFNNDTNKNEAYINIKNRSSCNLIVKISGKKYYNLTVPAKGQNFILIDKGEYVLTTMVCDAKYSSLKKIDKDIEIALNISE</sequence>
<dbReference type="RefSeq" id="WP_169233009.1">
    <property type="nucleotide sequence ID" value="NZ_JABBGI010000001.1"/>
</dbReference>
<comment type="caution">
    <text evidence="2">The sequence shown here is derived from an EMBL/GenBank/DDBJ whole genome shotgun (WGS) entry which is preliminary data.</text>
</comment>
<name>A0A7Y0AJE1_9FLAO</name>
<accession>A0A7Y0AJE1</accession>
<proteinExistence type="predicted"/>